<dbReference type="GO" id="GO:0005524">
    <property type="term" value="F:ATP binding"/>
    <property type="evidence" value="ECO:0007669"/>
    <property type="project" value="InterPro"/>
</dbReference>
<proteinExistence type="inferred from homology"/>
<dbReference type="Pfam" id="PF00437">
    <property type="entry name" value="T2SSE"/>
    <property type="match status" value="1"/>
</dbReference>
<dbReference type="Proteomes" id="UP000323671">
    <property type="component" value="Chromosome"/>
</dbReference>
<gene>
    <name evidence="3" type="primary">pilU</name>
    <name evidence="3" type="ORF">OTERR_29130</name>
</gene>
<dbReference type="EMBL" id="CP022579">
    <property type="protein sequence ID" value="QEL66389.1"/>
    <property type="molecule type" value="Genomic_DNA"/>
</dbReference>
<evidence type="ECO:0000313" key="4">
    <source>
        <dbReference type="Proteomes" id="UP000323671"/>
    </source>
</evidence>
<organism evidence="3 4">
    <name type="scientific">Oryzomicrobium terrae</name>
    <dbReference type="NCBI Taxonomy" id="1735038"/>
    <lineage>
        <taxon>Bacteria</taxon>
        <taxon>Pseudomonadati</taxon>
        <taxon>Pseudomonadota</taxon>
        <taxon>Betaproteobacteria</taxon>
        <taxon>Rhodocyclales</taxon>
        <taxon>Rhodocyclaceae</taxon>
        <taxon>Oryzomicrobium</taxon>
    </lineage>
</organism>
<dbReference type="PANTHER" id="PTHR30486:SF12">
    <property type="entry name" value="TYPE IV PILUS ATPASE PILU"/>
    <property type="match status" value="1"/>
</dbReference>
<comment type="similarity">
    <text evidence="1">Belongs to the GSP E family.</text>
</comment>
<dbReference type="Gene3D" id="3.40.50.300">
    <property type="entry name" value="P-loop containing nucleotide triphosphate hydrolases"/>
    <property type="match status" value="1"/>
</dbReference>
<dbReference type="FunFam" id="3.40.50.300:FF:001116">
    <property type="entry name" value="Type IV pili twitching motility protein PilT"/>
    <property type="match status" value="1"/>
</dbReference>
<dbReference type="CDD" id="cd01131">
    <property type="entry name" value="PilT"/>
    <property type="match status" value="1"/>
</dbReference>
<dbReference type="InterPro" id="IPR027417">
    <property type="entry name" value="P-loop_NTPase"/>
</dbReference>
<dbReference type="Gene3D" id="3.30.450.90">
    <property type="match status" value="1"/>
</dbReference>
<protein>
    <submittedName>
        <fullName evidence="3">Twitching mobility protein</fullName>
    </submittedName>
</protein>
<evidence type="ECO:0000313" key="3">
    <source>
        <dbReference type="EMBL" id="QEL66389.1"/>
    </source>
</evidence>
<dbReference type="KEGG" id="otr:OTERR_29130"/>
<dbReference type="InterPro" id="IPR001482">
    <property type="entry name" value="T2SS/T4SS_dom"/>
</dbReference>
<dbReference type="NCBIfam" id="TIGR01420">
    <property type="entry name" value="pilT_fam"/>
    <property type="match status" value="1"/>
</dbReference>
<accession>A0A5C1ECP7</accession>
<dbReference type="AlphaFoldDB" id="A0A5C1ECP7"/>
<sequence>MERDQALKFMYDLLRLMVEKKGSDLFISAGFPPAIKIDGKVTPVTNQPLSVQHTAELARAIMNDRQAAEFEAKKECNFAISPSGIGRFRVNALVQQGRIGCVLRTINTAIPDLDELKLPPVLKDVAMTKRGLVLFVGGTGSGKSTSLAAMIGYRNENSYGHIITIEDPVEYVHEHKNCIVTQREVGVDTDSWEAALKNTLRQAPDVILIGEIRDRETMEHAIAFAETGHLCMGTLHANSTNQALDRIINFFPEERRQQLLMDLSLNLRGLVSQRLIPLKDGKGRAAAVEVMLNSPLISDLIFKGDVTEIKEIMKKSRELGMQTFDQSLFDLYEAGKISYEDALRNADSVNDLRLQIKLHGKESKDRDLSAGIGHLDIV</sequence>
<evidence type="ECO:0000256" key="1">
    <source>
        <dbReference type="ARBA" id="ARBA00006611"/>
    </source>
</evidence>
<feature type="domain" description="Bacterial type II secretion system protein E" evidence="2">
    <location>
        <begin position="200"/>
        <end position="214"/>
    </location>
</feature>
<dbReference type="PROSITE" id="PS00662">
    <property type="entry name" value="T2SP_E"/>
    <property type="match status" value="1"/>
</dbReference>
<dbReference type="InterPro" id="IPR050921">
    <property type="entry name" value="T4SS_GSP_E_ATPase"/>
</dbReference>
<evidence type="ECO:0000259" key="2">
    <source>
        <dbReference type="PROSITE" id="PS00662"/>
    </source>
</evidence>
<keyword evidence="4" id="KW-1185">Reference proteome</keyword>
<reference evidence="3 4" key="1">
    <citation type="submission" date="2017-07" db="EMBL/GenBank/DDBJ databases">
        <title>Complete genome sequence of Oryzomicrobium terrae TPP412.</title>
        <authorList>
            <person name="Chiu L.-W."/>
            <person name="Lo K.-J."/>
            <person name="Tsai Y.-M."/>
            <person name="Lin S.-S."/>
            <person name="Kuo C.-H."/>
            <person name="Liu C.-T."/>
        </authorList>
    </citation>
    <scope>NUCLEOTIDE SEQUENCE [LARGE SCALE GENOMIC DNA]</scope>
    <source>
        <strain evidence="3 4">TPP412</strain>
    </source>
</reference>
<dbReference type="PANTHER" id="PTHR30486">
    <property type="entry name" value="TWITCHING MOTILITY PROTEIN PILT"/>
    <property type="match status" value="1"/>
</dbReference>
<name>A0A5C1ECP7_9RHOO</name>
<dbReference type="RefSeq" id="WP_054621504.1">
    <property type="nucleotide sequence ID" value="NZ_CP022579.1"/>
</dbReference>
<dbReference type="GO" id="GO:0016887">
    <property type="term" value="F:ATP hydrolysis activity"/>
    <property type="evidence" value="ECO:0007669"/>
    <property type="project" value="InterPro"/>
</dbReference>
<dbReference type="InterPro" id="IPR006321">
    <property type="entry name" value="PilT/PilU"/>
</dbReference>
<dbReference type="SUPFAM" id="SSF52540">
    <property type="entry name" value="P-loop containing nucleoside triphosphate hydrolases"/>
    <property type="match status" value="1"/>
</dbReference>